<keyword evidence="1" id="KW-0812">Transmembrane</keyword>
<dbReference type="AlphaFoldDB" id="A0AAC9AMQ5"/>
<dbReference type="Pfam" id="PF02517">
    <property type="entry name" value="Rce1-like"/>
    <property type="match status" value="1"/>
</dbReference>
<keyword evidence="1" id="KW-0472">Membrane</keyword>
<sequence>MGTSRDLAGAGPADPESRVDYSQVLRSPDQGPALGVVGIAGALAGYALIVPVVLQLLLGAGWLVSGRTVTFAAYQARATSYETVWGLVSTHLALACLIPVVLVLARYLHRRAPRWMCSVQPGMRWRFLLLVVLVAAVVLNLTQVLARGGEPYHFSVPSMWWLWILAILVTSPLQAAAEEFFFRGYLMGALGCLGLNKWLAALGSALVFALFHGTQNVWLFVDRFAFGLAAGLLVILTGGLEAGIAAHTVNNLFAFGYAVFQGGASQARGVTSMGMVDAAWDVGGFVCVAVAAWSVGRGMKVARRTPDRTAQAFR</sequence>
<dbReference type="InterPro" id="IPR003675">
    <property type="entry name" value="Rce1/LyrA-like_dom"/>
</dbReference>
<keyword evidence="3" id="KW-0645">Protease</keyword>
<dbReference type="RefSeq" id="WP_062818833.1">
    <property type="nucleotide sequence ID" value="NZ_CP014352.1"/>
</dbReference>
<organism evidence="3 5">
    <name type="scientific">Acidipropionibacterium acidipropionici</name>
    <dbReference type="NCBI Taxonomy" id="1748"/>
    <lineage>
        <taxon>Bacteria</taxon>
        <taxon>Bacillati</taxon>
        <taxon>Actinomycetota</taxon>
        <taxon>Actinomycetes</taxon>
        <taxon>Propionibacteriales</taxon>
        <taxon>Propionibacteriaceae</taxon>
        <taxon>Acidipropionibacterium</taxon>
    </lineage>
</organism>
<evidence type="ECO:0000259" key="2">
    <source>
        <dbReference type="Pfam" id="PF02517"/>
    </source>
</evidence>
<protein>
    <submittedName>
        <fullName evidence="3">CAAX protease</fullName>
    </submittedName>
</protein>
<feature type="transmembrane region" description="Helical" evidence="1">
    <location>
        <begin position="125"/>
        <end position="146"/>
    </location>
</feature>
<proteinExistence type="predicted"/>
<evidence type="ECO:0000313" key="4">
    <source>
        <dbReference type="EMBL" id="AOZ45791.1"/>
    </source>
</evidence>
<feature type="transmembrane region" description="Helical" evidence="1">
    <location>
        <begin position="158"/>
        <end position="177"/>
    </location>
</feature>
<feature type="transmembrane region" description="Helical" evidence="1">
    <location>
        <begin position="33"/>
        <end position="64"/>
    </location>
</feature>
<name>A0AAC9AMQ5_9ACTN</name>
<dbReference type="GO" id="GO:0004175">
    <property type="term" value="F:endopeptidase activity"/>
    <property type="evidence" value="ECO:0007669"/>
    <property type="project" value="UniProtKB-ARBA"/>
</dbReference>
<dbReference type="PANTHER" id="PTHR36435:SF1">
    <property type="entry name" value="CAAX AMINO TERMINAL PROTEASE FAMILY PROTEIN"/>
    <property type="match status" value="1"/>
</dbReference>
<dbReference type="EMBL" id="CP015970">
    <property type="protein sequence ID" value="AOZ45791.1"/>
    <property type="molecule type" value="Genomic_DNA"/>
</dbReference>
<dbReference type="EMBL" id="CP014352">
    <property type="protein sequence ID" value="AMS04300.1"/>
    <property type="molecule type" value="Genomic_DNA"/>
</dbReference>
<evidence type="ECO:0000313" key="5">
    <source>
        <dbReference type="Proteomes" id="UP000075221"/>
    </source>
</evidence>
<feature type="domain" description="CAAX prenyl protease 2/Lysostaphin resistance protein A-like" evidence="2">
    <location>
        <begin position="161"/>
        <end position="253"/>
    </location>
</feature>
<feature type="transmembrane region" description="Helical" evidence="1">
    <location>
        <begin position="184"/>
        <end position="211"/>
    </location>
</feature>
<keyword evidence="6" id="KW-1185">Reference proteome</keyword>
<dbReference type="Proteomes" id="UP000075221">
    <property type="component" value="Chromosome"/>
</dbReference>
<dbReference type="PANTHER" id="PTHR36435">
    <property type="entry name" value="SLR1288 PROTEIN"/>
    <property type="match status" value="1"/>
</dbReference>
<dbReference type="Proteomes" id="UP000178666">
    <property type="component" value="Chromosome"/>
</dbReference>
<feature type="transmembrane region" description="Helical" evidence="1">
    <location>
        <begin position="217"/>
        <end position="236"/>
    </location>
</feature>
<keyword evidence="1" id="KW-1133">Transmembrane helix</keyword>
<dbReference type="GO" id="GO:0080120">
    <property type="term" value="P:CAAX-box protein maturation"/>
    <property type="evidence" value="ECO:0007669"/>
    <property type="project" value="UniProtKB-ARBA"/>
</dbReference>
<feature type="transmembrane region" description="Helical" evidence="1">
    <location>
        <begin position="84"/>
        <end position="105"/>
    </location>
</feature>
<dbReference type="InterPro" id="IPR052710">
    <property type="entry name" value="CAAX_protease"/>
</dbReference>
<feature type="transmembrane region" description="Helical" evidence="1">
    <location>
        <begin position="278"/>
        <end position="296"/>
    </location>
</feature>
<dbReference type="GO" id="GO:0006508">
    <property type="term" value="P:proteolysis"/>
    <property type="evidence" value="ECO:0007669"/>
    <property type="project" value="UniProtKB-KW"/>
</dbReference>
<reference evidence="4 6" key="1">
    <citation type="journal article" date="2016" name="Plant Dis.">
        <title>Improved production of propionic acid using genome shuffling.</title>
        <authorList>
            <person name="Luna-Flores C.H."/>
            <person name="Palfreyman R.W."/>
            <person name="Kromer J.O."/>
            <person name="Nielsen L.K."/>
            <person name="Marcellin E."/>
        </authorList>
    </citation>
    <scope>NUCLEOTIDE SEQUENCE [LARGE SCALE GENOMIC DNA]</scope>
    <source>
        <strain evidence="4 6">F3E8</strain>
    </source>
</reference>
<evidence type="ECO:0000313" key="6">
    <source>
        <dbReference type="Proteomes" id="UP000178666"/>
    </source>
</evidence>
<evidence type="ECO:0000313" key="3">
    <source>
        <dbReference type="EMBL" id="AMS04300.1"/>
    </source>
</evidence>
<keyword evidence="3" id="KW-0378">Hydrolase</keyword>
<reference evidence="3 5" key="2">
    <citation type="submission" date="2016-02" db="EMBL/GenBank/DDBJ databases">
        <title>Complete Genome Sequence of Propionibacterium acidipropionici ATCC 55737.</title>
        <authorList>
            <person name="Luna Flores C.H."/>
            <person name="Nielsen L.K."/>
            <person name="Marcellin E."/>
        </authorList>
    </citation>
    <scope>NUCLEOTIDE SEQUENCE [LARGE SCALE GENOMIC DNA]</scope>
    <source>
        <strain evidence="3 5">ATCC 55737</strain>
    </source>
</reference>
<evidence type="ECO:0000256" key="1">
    <source>
        <dbReference type="SAM" id="Phobius"/>
    </source>
</evidence>
<gene>
    <name evidence="4" type="ORF">A8L58_02625</name>
    <name evidence="3" type="ORF">AXH35_01155</name>
</gene>
<accession>A0AAC9AMQ5</accession>